<feature type="region of interest" description="Disordered" evidence="1">
    <location>
        <begin position="1"/>
        <end position="22"/>
    </location>
</feature>
<dbReference type="OrthoDB" id="8265523at2"/>
<comment type="caution">
    <text evidence="2">The sequence shown here is derived from an EMBL/GenBank/DDBJ whole genome shotgun (WGS) entry which is preliminary data.</text>
</comment>
<keyword evidence="3" id="KW-1185">Reference proteome</keyword>
<dbReference type="STRING" id="1035.BN961_02080"/>
<evidence type="ECO:0000256" key="1">
    <source>
        <dbReference type="SAM" id="MobiDB-lite"/>
    </source>
</evidence>
<proteinExistence type="predicted"/>
<name>A0A090MQZ2_AFIFE</name>
<dbReference type="AlphaFoldDB" id="A0A090MQZ2"/>
<dbReference type="EMBL" id="CCAZ020000001">
    <property type="protein sequence ID" value="CEG08662.1"/>
    <property type="molecule type" value="Genomic_DNA"/>
</dbReference>
<reference evidence="2 3" key="1">
    <citation type="journal article" date="2014" name="Genome Announc.">
        <title>Genome Sequence of Afipia felis Strain 76713, Isolated in Hospital Water Using an Amoeba Co-Culture Procedure.</title>
        <authorList>
            <person name="Benamar S."/>
            <person name="La Scola B."/>
            <person name="Croce O."/>
        </authorList>
    </citation>
    <scope>NUCLEOTIDE SEQUENCE [LARGE SCALE GENOMIC DNA]</scope>
    <source>
        <strain evidence="2 3">76713</strain>
    </source>
</reference>
<dbReference type="Proteomes" id="UP000035762">
    <property type="component" value="Unassembled WGS sequence"/>
</dbReference>
<gene>
    <name evidence="2" type="ORF">BN961_02080</name>
</gene>
<evidence type="ECO:0000313" key="3">
    <source>
        <dbReference type="Proteomes" id="UP000035762"/>
    </source>
</evidence>
<accession>A0A090MQZ2</accession>
<organism evidence="2 3">
    <name type="scientific">Afipia felis</name>
    <name type="common">Cat scratch disease bacillus</name>
    <dbReference type="NCBI Taxonomy" id="1035"/>
    <lineage>
        <taxon>Bacteria</taxon>
        <taxon>Pseudomonadati</taxon>
        <taxon>Pseudomonadota</taxon>
        <taxon>Alphaproteobacteria</taxon>
        <taxon>Hyphomicrobiales</taxon>
        <taxon>Nitrobacteraceae</taxon>
        <taxon>Afipia</taxon>
    </lineage>
</organism>
<dbReference type="RefSeq" id="WP_048756527.1">
    <property type="nucleotide sequence ID" value="NZ_CCAZ020000001.1"/>
</dbReference>
<feature type="compositionally biased region" description="Basic and acidic residues" evidence="1">
    <location>
        <begin position="10"/>
        <end position="20"/>
    </location>
</feature>
<evidence type="ECO:0000313" key="2">
    <source>
        <dbReference type="EMBL" id="CEG08662.1"/>
    </source>
</evidence>
<sequence>MKKPLLLPEEQPRKAQRADRAPASGFSLVVDGHYKNEYPDEAAAKIAATELLGRYPMLLIEIYDGAKQTRSKFS</sequence>
<protein>
    <submittedName>
        <fullName evidence="2">Uncharacterized protein</fullName>
    </submittedName>
</protein>